<feature type="compositionally biased region" description="Basic and acidic residues" evidence="3">
    <location>
        <begin position="363"/>
        <end position="372"/>
    </location>
</feature>
<sequence length="395" mass="42955">MKIAIVSGDDVVGEDPEQLGVALTAQGHDATVCFRRNGPRPAKATAGACRSVAVPVGPRAAADAIDVLPYVGDWAAKLERVWSKKQPDVVHAYGWLGGLAAQLAARRRRVPVVQTFLGLTAASRAHDAASARRSERQRIEPLLARSAAWATGESSAEVDMLAQLRHSRARVSALTCGVDSERYTPTGPEIARDGLQRILCVAPNPLQHNGFDIAISALSRVPGAEVVIAETEATNTVHDDARAQLQYLAKEFGVADRVRFAGTIPGKEMPMWVRSADIMVCTPREPLRPSTALQAMASGVVVGRRDRRRPRRRRPRRHHRRRTAARKSGRPGRRAETASRPALSVRKHGRGRAQPRTVTLRMGADRARRAECLPEPGRARPGIHRSVIDGGTVMQ</sequence>
<dbReference type="Pfam" id="PF13579">
    <property type="entry name" value="Glyco_trans_4_4"/>
    <property type="match status" value="1"/>
</dbReference>
<dbReference type="PANTHER" id="PTHR12526">
    <property type="entry name" value="GLYCOSYLTRANSFERASE"/>
    <property type="match status" value="1"/>
</dbReference>
<dbReference type="Pfam" id="PF00534">
    <property type="entry name" value="Glycos_transf_1"/>
    <property type="match status" value="1"/>
</dbReference>
<organism evidence="6 7">
    <name type="scientific">Mycobacterium intracellulare 1956</name>
    <dbReference type="NCBI Taxonomy" id="1299331"/>
    <lineage>
        <taxon>Bacteria</taxon>
        <taxon>Bacillati</taxon>
        <taxon>Actinomycetota</taxon>
        <taxon>Actinomycetes</taxon>
        <taxon>Mycobacteriales</taxon>
        <taxon>Mycobacteriaceae</taxon>
        <taxon>Mycobacterium</taxon>
        <taxon>Mycobacterium avium complex (MAC)</taxon>
    </lineage>
</organism>
<dbReference type="InterPro" id="IPR028098">
    <property type="entry name" value="Glyco_trans_4-like_N"/>
</dbReference>
<dbReference type="PANTHER" id="PTHR12526:SF635">
    <property type="entry name" value="GLYCOSYL TRANSFERASE GROUP 1"/>
    <property type="match status" value="1"/>
</dbReference>
<comment type="caution">
    <text evidence="6">The sequence shown here is derived from an EMBL/GenBank/DDBJ whole genome shotgun (WGS) entry which is preliminary data.</text>
</comment>
<evidence type="ECO:0000256" key="1">
    <source>
        <dbReference type="ARBA" id="ARBA00022676"/>
    </source>
</evidence>
<keyword evidence="2 6" id="KW-0808">Transferase</keyword>
<keyword evidence="1" id="KW-0328">Glycosyltransferase</keyword>
<protein>
    <submittedName>
        <fullName evidence="6">Glycosyl transferases group 1 family protein</fullName>
    </submittedName>
</protein>
<feature type="domain" description="Glycosyltransferase subfamily 4-like N-terminal" evidence="5">
    <location>
        <begin position="17"/>
        <end position="174"/>
    </location>
</feature>
<evidence type="ECO:0000259" key="4">
    <source>
        <dbReference type="Pfam" id="PF00534"/>
    </source>
</evidence>
<dbReference type="InterPro" id="IPR001296">
    <property type="entry name" value="Glyco_trans_1"/>
</dbReference>
<dbReference type="AlphaFoldDB" id="X8CKY1"/>
<dbReference type="Proteomes" id="UP000020825">
    <property type="component" value="Unassembled WGS sequence"/>
</dbReference>
<dbReference type="SUPFAM" id="SSF53756">
    <property type="entry name" value="UDP-Glycosyltransferase/glycogen phosphorylase"/>
    <property type="match status" value="1"/>
</dbReference>
<evidence type="ECO:0000259" key="5">
    <source>
        <dbReference type="Pfam" id="PF13579"/>
    </source>
</evidence>
<dbReference type="GO" id="GO:0016757">
    <property type="term" value="F:glycosyltransferase activity"/>
    <property type="evidence" value="ECO:0007669"/>
    <property type="project" value="UniProtKB-KW"/>
</dbReference>
<dbReference type="PATRIC" id="fig|1299331.3.peg.4159"/>
<name>X8CKY1_MYCIT</name>
<feature type="domain" description="Glycosyl transferase family 1" evidence="4">
    <location>
        <begin position="198"/>
        <end position="302"/>
    </location>
</feature>
<evidence type="ECO:0000313" key="7">
    <source>
        <dbReference type="Proteomes" id="UP000020825"/>
    </source>
</evidence>
<evidence type="ECO:0000256" key="2">
    <source>
        <dbReference type="ARBA" id="ARBA00022679"/>
    </source>
</evidence>
<proteinExistence type="predicted"/>
<dbReference type="Gene3D" id="3.40.50.2000">
    <property type="entry name" value="Glycogen Phosphorylase B"/>
    <property type="match status" value="2"/>
</dbReference>
<gene>
    <name evidence="6" type="ORF">I550_4261</name>
</gene>
<evidence type="ECO:0000256" key="3">
    <source>
        <dbReference type="SAM" id="MobiDB-lite"/>
    </source>
</evidence>
<evidence type="ECO:0000313" key="6">
    <source>
        <dbReference type="EMBL" id="EUA56103.1"/>
    </source>
</evidence>
<reference evidence="6 7" key="1">
    <citation type="submission" date="2013-12" db="EMBL/GenBank/DDBJ databases">
        <authorList>
            <person name="Zelazny A."/>
            <person name="Olivier K."/>
            <person name="Holland S."/>
            <person name="Lenaerts A."/>
            <person name="Ordway D."/>
            <person name="DeGroote M.A."/>
            <person name="Parker T."/>
            <person name="Sizemore C."/>
            <person name="Tallon L.J."/>
            <person name="Sadzewicz L.K."/>
            <person name="Sengamalay N."/>
            <person name="Fraser C.M."/>
            <person name="Hine E."/>
            <person name="Shefchek K.A."/>
            <person name="Das S.P."/>
            <person name="Tettelin H."/>
        </authorList>
    </citation>
    <scope>NUCLEOTIDE SEQUENCE [LARGE SCALE GENOMIC DNA]</scope>
    <source>
        <strain evidence="6 7">1956</strain>
    </source>
</reference>
<accession>X8CKY1</accession>
<dbReference type="EMBL" id="JAOG01000002">
    <property type="protein sequence ID" value="EUA56103.1"/>
    <property type="molecule type" value="Genomic_DNA"/>
</dbReference>
<feature type="compositionally biased region" description="Basic residues" evidence="3">
    <location>
        <begin position="305"/>
        <end position="332"/>
    </location>
</feature>
<feature type="region of interest" description="Disordered" evidence="3">
    <location>
        <begin position="299"/>
        <end position="395"/>
    </location>
</feature>